<feature type="transmembrane region" description="Helical" evidence="1">
    <location>
        <begin position="7"/>
        <end position="27"/>
    </location>
</feature>
<sequence>MRRARGFTALEFIVICTIVAGIVWALIPRITDTLKLAHEQAVMNTGIALRENVQWAQRKWLAAANHPNIIDWPNTASRTLMLNPAGFPIGGPEHSSEQTLSALRCAWLWQGLLGGSPPAAAISGDSTYRVLTDYQPEQGLGCLYRYRLAGTMSIRYYPDTGTVLIDHRFESDAVGR</sequence>
<dbReference type="RefSeq" id="WP_133587599.1">
    <property type="nucleotide sequence ID" value="NZ_CP037953.1"/>
</dbReference>
<keyword evidence="1" id="KW-1133">Transmembrane helix</keyword>
<dbReference type="OrthoDB" id="9795612at2"/>
<keyword evidence="1" id="KW-0812">Transmembrane</keyword>
<comment type="caution">
    <text evidence="2">The sequence shown here is derived from an EMBL/GenBank/DDBJ whole genome shotgun (WGS) entry which is preliminary data.</text>
</comment>
<reference evidence="2 3" key="1">
    <citation type="submission" date="2019-03" db="EMBL/GenBank/DDBJ databases">
        <title>Genomic Encyclopedia of Type Strains, Phase IV (KMG-IV): sequencing the most valuable type-strain genomes for metagenomic binning, comparative biology and taxonomic classification.</title>
        <authorList>
            <person name="Goeker M."/>
        </authorList>
    </citation>
    <scope>NUCLEOTIDE SEQUENCE [LARGE SCALE GENOMIC DNA]</scope>
    <source>
        <strain evidence="2 3">DSM 103792</strain>
    </source>
</reference>
<proteinExistence type="predicted"/>
<dbReference type="Proteomes" id="UP000295375">
    <property type="component" value="Unassembled WGS sequence"/>
</dbReference>
<evidence type="ECO:0000313" key="2">
    <source>
        <dbReference type="EMBL" id="TDQ50438.1"/>
    </source>
</evidence>
<gene>
    <name evidence="2" type="ORF">EV696_102119</name>
</gene>
<keyword evidence="3" id="KW-1185">Reference proteome</keyword>
<name>A0A4R6UT00_9GAMM</name>
<accession>A0A4R6UT00</accession>
<organism evidence="2 3">
    <name type="scientific">Permianibacter aggregans</name>
    <dbReference type="NCBI Taxonomy" id="1510150"/>
    <lineage>
        <taxon>Bacteria</taxon>
        <taxon>Pseudomonadati</taxon>
        <taxon>Pseudomonadota</taxon>
        <taxon>Gammaproteobacteria</taxon>
        <taxon>Pseudomonadales</taxon>
        <taxon>Pseudomonadaceae</taxon>
        <taxon>Permianibacter</taxon>
    </lineage>
</organism>
<dbReference type="AlphaFoldDB" id="A0A4R6UT00"/>
<dbReference type="EMBL" id="SNYM01000002">
    <property type="protein sequence ID" value="TDQ50438.1"/>
    <property type="molecule type" value="Genomic_DNA"/>
</dbReference>
<evidence type="ECO:0000256" key="1">
    <source>
        <dbReference type="SAM" id="Phobius"/>
    </source>
</evidence>
<evidence type="ECO:0000313" key="3">
    <source>
        <dbReference type="Proteomes" id="UP000295375"/>
    </source>
</evidence>
<evidence type="ECO:0008006" key="4">
    <source>
        <dbReference type="Google" id="ProtNLM"/>
    </source>
</evidence>
<protein>
    <recommendedName>
        <fullName evidence="4">Prepilin-type N-terminal cleavage/methylation domain-containing protein</fullName>
    </recommendedName>
</protein>
<keyword evidence="1" id="KW-0472">Membrane</keyword>